<dbReference type="GO" id="GO:0004037">
    <property type="term" value="F:allantoicase activity"/>
    <property type="evidence" value="ECO:0007669"/>
    <property type="project" value="UniProtKB-UniRule"/>
</dbReference>
<dbReference type="Gene3D" id="2.60.120.260">
    <property type="entry name" value="Galactose-binding domain-like"/>
    <property type="match status" value="2"/>
</dbReference>
<dbReference type="InterPro" id="IPR005164">
    <property type="entry name" value="Allantoicase"/>
</dbReference>
<dbReference type="SUPFAM" id="SSF49785">
    <property type="entry name" value="Galactose-binding domain-like"/>
    <property type="match status" value="2"/>
</dbReference>
<dbReference type="NCBIfam" id="TIGR02961">
    <property type="entry name" value="allantoicase"/>
    <property type="match status" value="1"/>
</dbReference>
<accession>A0A9X2J148</accession>
<dbReference type="InterPro" id="IPR008979">
    <property type="entry name" value="Galactose-bd-like_sf"/>
</dbReference>
<comment type="catalytic activity">
    <reaction evidence="2">
        <text>allantoate + H2O = (S)-ureidoglycolate + urea</text>
        <dbReference type="Rhea" id="RHEA:11016"/>
        <dbReference type="ChEBI" id="CHEBI:15377"/>
        <dbReference type="ChEBI" id="CHEBI:16199"/>
        <dbReference type="ChEBI" id="CHEBI:17536"/>
        <dbReference type="ChEBI" id="CHEBI:57296"/>
        <dbReference type="EC" id="3.5.3.4"/>
    </reaction>
</comment>
<feature type="domain" description="Allantoicase" evidence="3">
    <location>
        <begin position="16"/>
        <end position="167"/>
    </location>
</feature>
<comment type="caution">
    <text evidence="4">The sequence shown here is derived from an EMBL/GenBank/DDBJ whole genome shotgun (WGS) entry which is preliminary data.</text>
</comment>
<comment type="similarity">
    <text evidence="1 2">Belongs to the allantoicase family.</text>
</comment>
<dbReference type="PIRSF" id="PIRSF016516">
    <property type="entry name" value="Allantoicase"/>
    <property type="match status" value="1"/>
</dbReference>
<dbReference type="RefSeq" id="WP_251917075.1">
    <property type="nucleotide sequence ID" value="NZ_JAMRXG010000016.1"/>
</dbReference>
<dbReference type="InterPro" id="IPR015908">
    <property type="entry name" value="Allantoicase_dom"/>
</dbReference>
<evidence type="ECO:0000256" key="2">
    <source>
        <dbReference type="HAMAP-Rule" id="MF_00813"/>
    </source>
</evidence>
<dbReference type="PANTHER" id="PTHR12045:SF3">
    <property type="entry name" value="INACTIVE ALLANTOICASE-RELATED"/>
    <property type="match status" value="1"/>
</dbReference>
<dbReference type="HAMAP" id="MF_00813">
    <property type="entry name" value="Allantoicase"/>
    <property type="match status" value="1"/>
</dbReference>
<reference evidence="4" key="1">
    <citation type="submission" date="2022-06" db="EMBL/GenBank/DDBJ databases">
        <title>Novel species in genus nocardia.</title>
        <authorList>
            <person name="Li F."/>
        </authorList>
    </citation>
    <scope>NUCLEOTIDE SEQUENCE</scope>
    <source>
        <strain evidence="4">CDC141</strain>
    </source>
</reference>
<organism evidence="4 5">
    <name type="scientific">Nocardia pulmonis</name>
    <dbReference type="NCBI Taxonomy" id="2951408"/>
    <lineage>
        <taxon>Bacteria</taxon>
        <taxon>Bacillati</taxon>
        <taxon>Actinomycetota</taxon>
        <taxon>Actinomycetes</taxon>
        <taxon>Mycobacteriales</taxon>
        <taxon>Nocardiaceae</taxon>
        <taxon>Nocardia</taxon>
    </lineage>
</organism>
<evidence type="ECO:0000313" key="4">
    <source>
        <dbReference type="EMBL" id="MCM6777715.1"/>
    </source>
</evidence>
<dbReference type="EMBL" id="JAMRXG010000016">
    <property type="protein sequence ID" value="MCM6777715.1"/>
    <property type="molecule type" value="Genomic_DNA"/>
</dbReference>
<proteinExistence type="inferred from homology"/>
<dbReference type="PANTHER" id="PTHR12045">
    <property type="entry name" value="ALLANTOICASE"/>
    <property type="match status" value="1"/>
</dbReference>
<evidence type="ECO:0000256" key="1">
    <source>
        <dbReference type="ARBA" id="ARBA00009242"/>
    </source>
</evidence>
<name>A0A9X2J148_9NOCA</name>
<protein>
    <recommendedName>
        <fullName evidence="2">Probable allantoicase</fullName>
        <ecNumber evidence="2">3.5.3.4</ecNumber>
    </recommendedName>
    <alternativeName>
        <fullName evidence="2">Allantoate amidinohydrolase</fullName>
    </alternativeName>
</protein>
<dbReference type="Pfam" id="PF03561">
    <property type="entry name" value="Allantoicase"/>
    <property type="match status" value="2"/>
</dbReference>
<dbReference type="Proteomes" id="UP001139157">
    <property type="component" value="Unassembled WGS sequence"/>
</dbReference>
<gene>
    <name evidence="2 4" type="primary">alc</name>
    <name evidence="4" type="ORF">NDR86_29945</name>
</gene>
<keyword evidence="5" id="KW-1185">Reference proteome</keyword>
<dbReference type="GO" id="GO:0006144">
    <property type="term" value="P:purine nucleobase metabolic process"/>
    <property type="evidence" value="ECO:0007669"/>
    <property type="project" value="UniProtKB-KW"/>
</dbReference>
<comment type="pathway">
    <text evidence="2">Nitrogen metabolism; (S)-allantoin degradation; (S)-ureidoglycolate from allantoate (aminidohydrolase route): step 1/1.</text>
</comment>
<feature type="domain" description="Allantoicase" evidence="3">
    <location>
        <begin position="187"/>
        <end position="315"/>
    </location>
</feature>
<dbReference type="EC" id="3.5.3.4" evidence="2"/>
<dbReference type="GO" id="GO:0000256">
    <property type="term" value="P:allantoin catabolic process"/>
    <property type="evidence" value="ECO:0007669"/>
    <property type="project" value="UniProtKB-UniRule"/>
</dbReference>
<keyword evidence="2" id="KW-0659">Purine metabolism</keyword>
<evidence type="ECO:0000313" key="5">
    <source>
        <dbReference type="Proteomes" id="UP001139157"/>
    </source>
</evidence>
<evidence type="ECO:0000259" key="3">
    <source>
        <dbReference type="Pfam" id="PF03561"/>
    </source>
</evidence>
<keyword evidence="2 4" id="KW-0378">Hydrolase</keyword>
<dbReference type="AlphaFoldDB" id="A0A9X2J148"/>
<sequence length="335" mass="37130">MSDWSRLPDLAARQVGGSVLAANDEFFAERENLIKNEAPAYRPHTFTNKGQEYDGWETRRRRDGSPGPDWALIRLGIAGVPAGIVVDTAYFVGNYPPEISVEGACVPGHPTTEELLAAPWQPLVARSPIKGDTRNEFEVTTERRITHVRLNMHPDGGIARLRVHGTAVPDPQWLDDLPFDLIALHNGGRVLDCSDGFFSPPNNMLQPGISRFMADGWESRRRRDDGNDWAAIALATEATPTVLELDTTHYKGNAPARISLDGDTADGDQVTLLPPTPVRPDAPHRFRLAETRPVHRVRLNVFPDGGIARLRLYGPLTDIGRRQLRDRYTATTSGR</sequence>